<proteinExistence type="predicted"/>
<evidence type="ECO:0000256" key="1">
    <source>
        <dbReference type="SAM" id="MobiDB-lite"/>
    </source>
</evidence>
<dbReference type="EMBL" id="AVOT02039850">
    <property type="protein sequence ID" value="MBW0534968.1"/>
    <property type="molecule type" value="Genomic_DNA"/>
</dbReference>
<keyword evidence="3" id="KW-1185">Reference proteome</keyword>
<gene>
    <name evidence="2" type="ORF">O181_074683</name>
</gene>
<dbReference type="AlphaFoldDB" id="A0A9Q3IB67"/>
<dbReference type="InterPro" id="IPR027417">
    <property type="entry name" value="P-loop_NTPase"/>
</dbReference>
<protein>
    <submittedName>
        <fullName evidence="2">Uncharacterized protein</fullName>
    </submittedName>
</protein>
<feature type="region of interest" description="Disordered" evidence="1">
    <location>
        <begin position="1"/>
        <end position="21"/>
    </location>
</feature>
<evidence type="ECO:0000313" key="2">
    <source>
        <dbReference type="EMBL" id="MBW0534968.1"/>
    </source>
</evidence>
<dbReference type="Proteomes" id="UP000765509">
    <property type="component" value="Unassembled WGS sequence"/>
</dbReference>
<dbReference type="Gene3D" id="3.40.50.300">
    <property type="entry name" value="P-loop containing nucleotide triphosphate hydrolases"/>
    <property type="match status" value="1"/>
</dbReference>
<comment type="caution">
    <text evidence="2">The sequence shown here is derived from an EMBL/GenBank/DDBJ whole genome shotgun (WGS) entry which is preliminary data.</text>
</comment>
<organism evidence="2 3">
    <name type="scientific">Austropuccinia psidii MF-1</name>
    <dbReference type="NCBI Taxonomy" id="1389203"/>
    <lineage>
        <taxon>Eukaryota</taxon>
        <taxon>Fungi</taxon>
        <taxon>Dikarya</taxon>
        <taxon>Basidiomycota</taxon>
        <taxon>Pucciniomycotina</taxon>
        <taxon>Pucciniomycetes</taxon>
        <taxon>Pucciniales</taxon>
        <taxon>Sphaerophragmiaceae</taxon>
        <taxon>Austropuccinia</taxon>
    </lineage>
</organism>
<accession>A0A9Q3IB67</accession>
<dbReference type="OrthoDB" id="3943178at2759"/>
<name>A0A9Q3IB67_9BASI</name>
<sequence length="90" mass="9904">MADADLEDHEGRSPQDSSSTITQTIVDVEACMISSKIAHLLKHLLNKKQSKCGPTKLVAYTQWTQFLDLIGISLTHHSILSERIDGTITA</sequence>
<evidence type="ECO:0000313" key="3">
    <source>
        <dbReference type="Proteomes" id="UP000765509"/>
    </source>
</evidence>
<reference evidence="2" key="1">
    <citation type="submission" date="2021-03" db="EMBL/GenBank/DDBJ databases">
        <title>Draft genome sequence of rust myrtle Austropuccinia psidii MF-1, a brazilian biotype.</title>
        <authorList>
            <person name="Quecine M.C."/>
            <person name="Pachon D.M.R."/>
            <person name="Bonatelli M.L."/>
            <person name="Correr F.H."/>
            <person name="Franceschini L.M."/>
            <person name="Leite T.F."/>
            <person name="Margarido G.R.A."/>
            <person name="Almeida C.A."/>
            <person name="Ferrarezi J.A."/>
            <person name="Labate C.A."/>
        </authorList>
    </citation>
    <scope>NUCLEOTIDE SEQUENCE</scope>
    <source>
        <strain evidence="2">MF-1</strain>
    </source>
</reference>